<sequence length="204" mass="23450">MSRRLDQRGEIVDDALYKRRDQLHRAVRELRQRGDDPLQQSHDDTGSSGNQHRQVRRQCAADRAHDTHTHLHELRQAAENHVGDPADRFSENDGDLVKVTACFGKARSEVAEQGNAIVRERLQLREQYCSHDPLRRFRTLLEPLHGIVKRAELRNCILAQHRAHALGFVGQSRDALAALRDERIQILCALTEELHGERVSLRFV</sequence>
<organism evidence="2">
    <name type="scientific">bioreactor metagenome</name>
    <dbReference type="NCBI Taxonomy" id="1076179"/>
    <lineage>
        <taxon>unclassified sequences</taxon>
        <taxon>metagenomes</taxon>
        <taxon>ecological metagenomes</taxon>
    </lineage>
</organism>
<dbReference type="AlphaFoldDB" id="A0A645B8V0"/>
<evidence type="ECO:0000313" key="2">
    <source>
        <dbReference type="EMBL" id="MPM59563.1"/>
    </source>
</evidence>
<evidence type="ECO:0000256" key="1">
    <source>
        <dbReference type="SAM" id="MobiDB-lite"/>
    </source>
</evidence>
<protein>
    <submittedName>
        <fullName evidence="2">Uncharacterized protein</fullName>
    </submittedName>
</protein>
<gene>
    <name evidence="2" type="ORF">SDC9_106407</name>
</gene>
<dbReference type="EMBL" id="VSSQ01017353">
    <property type="protein sequence ID" value="MPM59563.1"/>
    <property type="molecule type" value="Genomic_DNA"/>
</dbReference>
<accession>A0A645B8V0</accession>
<name>A0A645B8V0_9ZZZZ</name>
<feature type="region of interest" description="Disordered" evidence="1">
    <location>
        <begin position="30"/>
        <end position="67"/>
    </location>
</feature>
<proteinExistence type="predicted"/>
<feature type="compositionally biased region" description="Basic and acidic residues" evidence="1">
    <location>
        <begin position="30"/>
        <end position="45"/>
    </location>
</feature>
<comment type="caution">
    <text evidence="2">The sequence shown here is derived from an EMBL/GenBank/DDBJ whole genome shotgun (WGS) entry which is preliminary data.</text>
</comment>
<reference evidence="2" key="1">
    <citation type="submission" date="2019-08" db="EMBL/GenBank/DDBJ databases">
        <authorList>
            <person name="Kucharzyk K."/>
            <person name="Murdoch R.W."/>
            <person name="Higgins S."/>
            <person name="Loffler F."/>
        </authorList>
    </citation>
    <scope>NUCLEOTIDE SEQUENCE</scope>
</reference>